<dbReference type="PANTHER" id="PTHR31876:SF26">
    <property type="entry name" value="PROTEIN LIKE COV 2"/>
    <property type="match status" value="1"/>
</dbReference>
<evidence type="ECO:0000313" key="3">
    <source>
        <dbReference type="Proteomes" id="UP000069902"/>
    </source>
</evidence>
<sequence length="211" mass="23139">MRKNFSTGIAILLPIALTCIIVGFLVNFLTTPFLDAAQGMLAKLSLSLPSQDNIFTTFASKLVILVTLTLFISFVGLVGQLFLIDYCLKLGNTLLLHVPYINKIYKACQDVVHSAFSSSSSSFSHVVLVPYPSTDSLSLGFVAQDSLKLQKEDAFAVFVPGTPNPSVGFMLKFRKEELIFVDMKVEEAMKCVISCGTVMPDFRTIQPNDLP</sequence>
<dbReference type="PATRIC" id="fig|389348.3.peg.916"/>
<gene>
    <name evidence="2" type="ORF">PNK_0837</name>
</gene>
<dbReference type="RefSeq" id="WP_059060478.1">
    <property type="nucleotide sequence ID" value="NZ_LN879502.1"/>
</dbReference>
<keyword evidence="1" id="KW-0812">Transmembrane</keyword>
<proteinExistence type="predicted"/>
<evidence type="ECO:0000256" key="1">
    <source>
        <dbReference type="SAM" id="Phobius"/>
    </source>
</evidence>
<feature type="transmembrane region" description="Helical" evidence="1">
    <location>
        <begin position="54"/>
        <end position="84"/>
    </location>
</feature>
<dbReference type="InParanoid" id="A0A0U5JAK4"/>
<dbReference type="STRING" id="389348.PNK_0837"/>
<keyword evidence="1" id="KW-1133">Transmembrane helix</keyword>
<dbReference type="EMBL" id="LN879502">
    <property type="protein sequence ID" value="CUI16462.1"/>
    <property type="molecule type" value="Genomic_DNA"/>
</dbReference>
<evidence type="ECO:0000313" key="2">
    <source>
        <dbReference type="EMBL" id="CUI16462.1"/>
    </source>
</evidence>
<protein>
    <submittedName>
        <fullName evidence="2">Conserved putative membrane protein</fullName>
    </submittedName>
</protein>
<name>A0A0U5JAK4_9BACT</name>
<dbReference type="KEGG" id="pnl:PNK_0837"/>
<dbReference type="InterPro" id="IPR007462">
    <property type="entry name" value="COV1-like"/>
</dbReference>
<organism evidence="2 3">
    <name type="scientific">Candidatus Protochlamydia naegleriophila</name>
    <dbReference type="NCBI Taxonomy" id="389348"/>
    <lineage>
        <taxon>Bacteria</taxon>
        <taxon>Pseudomonadati</taxon>
        <taxon>Chlamydiota</taxon>
        <taxon>Chlamydiia</taxon>
        <taxon>Parachlamydiales</taxon>
        <taxon>Parachlamydiaceae</taxon>
        <taxon>Candidatus Protochlamydia</taxon>
    </lineage>
</organism>
<keyword evidence="3" id="KW-1185">Reference proteome</keyword>
<accession>A0A0U5JAK4</accession>
<dbReference type="PANTHER" id="PTHR31876">
    <property type="entry name" value="COV-LIKE PROTEIN 1"/>
    <property type="match status" value="1"/>
</dbReference>
<dbReference type="AlphaFoldDB" id="A0A0U5JAK4"/>
<feature type="transmembrane region" description="Helical" evidence="1">
    <location>
        <begin position="12"/>
        <end position="34"/>
    </location>
</feature>
<keyword evidence="1" id="KW-0472">Membrane</keyword>
<dbReference type="Proteomes" id="UP000069902">
    <property type="component" value="Chromosome cPNK"/>
</dbReference>
<reference evidence="3" key="1">
    <citation type="submission" date="2015-09" db="EMBL/GenBank/DDBJ databases">
        <authorList>
            <person name="Bertelli C."/>
        </authorList>
    </citation>
    <scope>NUCLEOTIDE SEQUENCE [LARGE SCALE GENOMIC DNA]</scope>
    <source>
        <strain evidence="3">KNic</strain>
    </source>
</reference>
<dbReference type="Pfam" id="PF04367">
    <property type="entry name" value="DUF502"/>
    <property type="match status" value="1"/>
</dbReference>